<sequence>MMKDEDHDAVFHRMFSEIIEAISRKATAALPSADQRKLSAYLKPLKILLPSDIFPVHRPLPNFTSDYIRNRIILFTSGWAYNSYKPPPGISPMISEAAQLRDIIVRNNSVVIPVFAYGALSFNNRTENLVTMSAVGVRLVDAIWSYVLENPAWSEEAKTMISNFKACQRNLTSLVPNRYGLFQVTLTSIGTALDVARVPNWLDMFYAGSLWKTSRCRLFVYLLVYHHYCPGDEKLKEKLAKEVQHIASALEDFRLAFNCALPKSHVPTCSLAKQK</sequence>
<reference evidence="1" key="1">
    <citation type="submission" date="2020-05" db="EMBL/GenBank/DDBJ databases">
        <title>Large-scale comparative analyses of tick genomes elucidate their genetic diversity and vector capacities.</title>
        <authorList>
            <person name="Jia N."/>
            <person name="Wang J."/>
            <person name="Shi W."/>
            <person name="Du L."/>
            <person name="Sun Y."/>
            <person name="Zhan W."/>
            <person name="Jiang J."/>
            <person name="Wang Q."/>
            <person name="Zhang B."/>
            <person name="Ji P."/>
            <person name="Sakyi L.B."/>
            <person name="Cui X."/>
            <person name="Yuan T."/>
            <person name="Jiang B."/>
            <person name="Yang W."/>
            <person name="Lam T.T.-Y."/>
            <person name="Chang Q."/>
            <person name="Ding S."/>
            <person name="Wang X."/>
            <person name="Zhu J."/>
            <person name="Ruan X."/>
            <person name="Zhao L."/>
            <person name="Wei J."/>
            <person name="Que T."/>
            <person name="Du C."/>
            <person name="Cheng J."/>
            <person name="Dai P."/>
            <person name="Han X."/>
            <person name="Huang E."/>
            <person name="Gao Y."/>
            <person name="Liu J."/>
            <person name="Shao H."/>
            <person name="Ye R."/>
            <person name="Li L."/>
            <person name="Wei W."/>
            <person name="Wang X."/>
            <person name="Wang C."/>
            <person name="Yang T."/>
            <person name="Huo Q."/>
            <person name="Li W."/>
            <person name="Guo W."/>
            <person name="Chen H."/>
            <person name="Zhou L."/>
            <person name="Ni X."/>
            <person name="Tian J."/>
            <person name="Zhou Y."/>
            <person name="Sheng Y."/>
            <person name="Liu T."/>
            <person name="Pan Y."/>
            <person name="Xia L."/>
            <person name="Li J."/>
            <person name="Zhao F."/>
            <person name="Cao W."/>
        </authorList>
    </citation>
    <scope>NUCLEOTIDE SEQUENCE</scope>
    <source>
        <strain evidence="1">Dsil-2018</strain>
    </source>
</reference>
<evidence type="ECO:0000313" key="1">
    <source>
        <dbReference type="EMBL" id="KAH7966867.1"/>
    </source>
</evidence>
<dbReference type="EMBL" id="CM023471">
    <property type="protein sequence ID" value="KAH7966867.1"/>
    <property type="molecule type" value="Genomic_DNA"/>
</dbReference>
<comment type="caution">
    <text evidence="1">The sequence shown here is derived from an EMBL/GenBank/DDBJ whole genome shotgun (WGS) entry which is preliminary data.</text>
</comment>
<protein>
    <submittedName>
        <fullName evidence="1">Uncharacterized protein</fullName>
    </submittedName>
</protein>
<accession>A0ACB8DFK0</accession>
<name>A0ACB8DFK0_DERSI</name>
<organism evidence="1 2">
    <name type="scientific">Dermacentor silvarum</name>
    <name type="common">Tick</name>
    <dbReference type="NCBI Taxonomy" id="543639"/>
    <lineage>
        <taxon>Eukaryota</taxon>
        <taxon>Metazoa</taxon>
        <taxon>Ecdysozoa</taxon>
        <taxon>Arthropoda</taxon>
        <taxon>Chelicerata</taxon>
        <taxon>Arachnida</taxon>
        <taxon>Acari</taxon>
        <taxon>Parasitiformes</taxon>
        <taxon>Ixodida</taxon>
        <taxon>Ixodoidea</taxon>
        <taxon>Ixodidae</taxon>
        <taxon>Rhipicephalinae</taxon>
        <taxon>Dermacentor</taxon>
    </lineage>
</organism>
<keyword evidence="2" id="KW-1185">Reference proteome</keyword>
<gene>
    <name evidence="1" type="ORF">HPB49_020129</name>
</gene>
<dbReference type="Proteomes" id="UP000821865">
    <property type="component" value="Chromosome 2"/>
</dbReference>
<evidence type="ECO:0000313" key="2">
    <source>
        <dbReference type="Proteomes" id="UP000821865"/>
    </source>
</evidence>
<proteinExistence type="predicted"/>